<sequence>MAVNIGRPGSVQQHGNGPIFSKQVVQHSHLGSKDGRWREGSVRGEYRRGSNGHPGSSCPQHQGAPNTW</sequence>
<reference evidence="2 3" key="1">
    <citation type="submission" date="2021-06" db="EMBL/GenBank/DDBJ databases">
        <authorList>
            <person name="Palmer J.M."/>
        </authorList>
    </citation>
    <scope>NUCLEOTIDE SEQUENCE [LARGE SCALE GENOMIC DNA]</scope>
    <source>
        <strain evidence="2 3">CL_MEX2019</strain>
        <tissue evidence="2">Muscle</tissue>
    </source>
</reference>
<dbReference type="Proteomes" id="UP001352852">
    <property type="component" value="Unassembled WGS sequence"/>
</dbReference>
<feature type="region of interest" description="Disordered" evidence="1">
    <location>
        <begin position="1"/>
        <end position="68"/>
    </location>
</feature>
<evidence type="ECO:0000313" key="3">
    <source>
        <dbReference type="Proteomes" id="UP001352852"/>
    </source>
</evidence>
<evidence type="ECO:0000313" key="2">
    <source>
        <dbReference type="EMBL" id="MED6266127.1"/>
    </source>
</evidence>
<evidence type="ECO:0000256" key="1">
    <source>
        <dbReference type="SAM" id="MobiDB-lite"/>
    </source>
</evidence>
<keyword evidence="3" id="KW-1185">Reference proteome</keyword>
<feature type="compositionally biased region" description="Polar residues" evidence="1">
    <location>
        <begin position="53"/>
        <end position="68"/>
    </location>
</feature>
<gene>
    <name evidence="2" type="ORF">CHARACLAT_032506</name>
</gene>
<feature type="compositionally biased region" description="Basic and acidic residues" evidence="1">
    <location>
        <begin position="31"/>
        <end position="48"/>
    </location>
</feature>
<organism evidence="2 3">
    <name type="scientific">Characodon lateralis</name>
    <dbReference type="NCBI Taxonomy" id="208331"/>
    <lineage>
        <taxon>Eukaryota</taxon>
        <taxon>Metazoa</taxon>
        <taxon>Chordata</taxon>
        <taxon>Craniata</taxon>
        <taxon>Vertebrata</taxon>
        <taxon>Euteleostomi</taxon>
        <taxon>Actinopterygii</taxon>
        <taxon>Neopterygii</taxon>
        <taxon>Teleostei</taxon>
        <taxon>Neoteleostei</taxon>
        <taxon>Acanthomorphata</taxon>
        <taxon>Ovalentaria</taxon>
        <taxon>Atherinomorphae</taxon>
        <taxon>Cyprinodontiformes</taxon>
        <taxon>Goodeidae</taxon>
        <taxon>Characodon</taxon>
    </lineage>
</organism>
<proteinExistence type="predicted"/>
<accession>A0ABU7CT57</accession>
<dbReference type="EMBL" id="JAHUTJ010005857">
    <property type="protein sequence ID" value="MED6266127.1"/>
    <property type="molecule type" value="Genomic_DNA"/>
</dbReference>
<comment type="caution">
    <text evidence="2">The sequence shown here is derived from an EMBL/GenBank/DDBJ whole genome shotgun (WGS) entry which is preliminary data.</text>
</comment>
<protein>
    <submittedName>
        <fullName evidence="2">Uncharacterized protein</fullName>
    </submittedName>
</protein>
<name>A0ABU7CT57_9TELE</name>